<keyword evidence="5" id="KW-0479">Metal-binding</keyword>
<dbReference type="GO" id="GO:0046872">
    <property type="term" value="F:metal ion binding"/>
    <property type="evidence" value="ECO:0007669"/>
    <property type="project" value="UniProtKB-KW"/>
</dbReference>
<evidence type="ECO:0000256" key="2">
    <source>
        <dbReference type="ARBA" id="ARBA00022475"/>
    </source>
</evidence>
<dbReference type="CDD" id="cd07328">
    <property type="entry name" value="M48_Ste24p_like"/>
    <property type="match status" value="1"/>
</dbReference>
<evidence type="ECO:0000256" key="7">
    <source>
        <dbReference type="ARBA" id="ARBA00022833"/>
    </source>
</evidence>
<dbReference type="RefSeq" id="WP_210757678.1">
    <property type="nucleotide sequence ID" value="NZ_CP060139.1"/>
</dbReference>
<name>A0A7H0VBP4_9FLAO</name>
<organism evidence="13 14">
    <name type="scientific">Croceimicrobium hydrocarbonivorans</name>
    <dbReference type="NCBI Taxonomy" id="2761580"/>
    <lineage>
        <taxon>Bacteria</taxon>
        <taxon>Pseudomonadati</taxon>
        <taxon>Bacteroidota</taxon>
        <taxon>Flavobacteriia</taxon>
        <taxon>Flavobacteriales</taxon>
        <taxon>Owenweeksiaceae</taxon>
        <taxon>Croceimicrobium</taxon>
    </lineage>
</organism>
<reference evidence="13 14" key="1">
    <citation type="submission" date="2020-08" db="EMBL/GenBank/DDBJ databases">
        <title>Croceimicrobium hydrocarbonivorans gen. nov., sp. nov., a novel marine bacterium isolated from a bacterial consortium that degrades polyethylene terephthalate.</title>
        <authorList>
            <person name="Liu R."/>
        </authorList>
    </citation>
    <scope>NUCLEOTIDE SEQUENCE [LARGE SCALE GENOMIC DNA]</scope>
    <source>
        <strain evidence="13 14">A20-9</strain>
    </source>
</reference>
<keyword evidence="6" id="KW-0378">Hydrolase</keyword>
<evidence type="ECO:0000256" key="1">
    <source>
        <dbReference type="ARBA" id="ARBA00001947"/>
    </source>
</evidence>
<evidence type="ECO:0000256" key="11">
    <source>
        <dbReference type="SAM" id="Phobius"/>
    </source>
</evidence>
<dbReference type="Gene3D" id="3.30.2010.10">
    <property type="entry name" value="Metalloproteases ('zincins'), catalytic domain"/>
    <property type="match status" value="1"/>
</dbReference>
<dbReference type="AlphaFoldDB" id="A0A7H0VBP4"/>
<evidence type="ECO:0000256" key="6">
    <source>
        <dbReference type="ARBA" id="ARBA00022801"/>
    </source>
</evidence>
<feature type="transmembrane region" description="Helical" evidence="11">
    <location>
        <begin position="20"/>
        <end position="45"/>
    </location>
</feature>
<dbReference type="PANTHER" id="PTHR43221:SF2">
    <property type="entry name" value="PROTEASE HTPX HOMOLOG"/>
    <property type="match status" value="1"/>
</dbReference>
<dbReference type="Proteomes" id="UP000516305">
    <property type="component" value="Chromosome"/>
</dbReference>
<evidence type="ECO:0000256" key="9">
    <source>
        <dbReference type="ARBA" id="ARBA00023049"/>
    </source>
</evidence>
<evidence type="ECO:0000256" key="5">
    <source>
        <dbReference type="ARBA" id="ARBA00022723"/>
    </source>
</evidence>
<evidence type="ECO:0000256" key="3">
    <source>
        <dbReference type="ARBA" id="ARBA00022670"/>
    </source>
</evidence>
<keyword evidence="3 13" id="KW-0645">Protease</keyword>
<keyword evidence="2" id="KW-1003">Cell membrane</keyword>
<evidence type="ECO:0000259" key="12">
    <source>
        <dbReference type="Pfam" id="PF01435"/>
    </source>
</evidence>
<evidence type="ECO:0000256" key="10">
    <source>
        <dbReference type="ARBA" id="ARBA00023136"/>
    </source>
</evidence>
<dbReference type="InterPro" id="IPR050083">
    <property type="entry name" value="HtpX_protease"/>
</dbReference>
<accession>A0A7H0VBP4</accession>
<dbReference type="GO" id="GO:0006508">
    <property type="term" value="P:proteolysis"/>
    <property type="evidence" value="ECO:0007669"/>
    <property type="project" value="UniProtKB-KW"/>
</dbReference>
<dbReference type="PANTHER" id="PTHR43221">
    <property type="entry name" value="PROTEASE HTPX"/>
    <property type="match status" value="1"/>
</dbReference>
<evidence type="ECO:0000256" key="8">
    <source>
        <dbReference type="ARBA" id="ARBA00022989"/>
    </source>
</evidence>
<evidence type="ECO:0000313" key="14">
    <source>
        <dbReference type="Proteomes" id="UP000516305"/>
    </source>
</evidence>
<keyword evidence="4 11" id="KW-0812">Transmembrane</keyword>
<dbReference type="Pfam" id="PF01435">
    <property type="entry name" value="Peptidase_M48"/>
    <property type="match status" value="1"/>
</dbReference>
<feature type="domain" description="Peptidase M48" evidence="12">
    <location>
        <begin position="151"/>
        <end position="362"/>
    </location>
</feature>
<dbReference type="KEGG" id="chyd:H4K34_12240"/>
<gene>
    <name evidence="13" type="ORF">H4K34_12240</name>
</gene>
<keyword evidence="10 11" id="KW-0472">Membrane</keyword>
<dbReference type="GO" id="GO:0004222">
    <property type="term" value="F:metalloendopeptidase activity"/>
    <property type="evidence" value="ECO:0007669"/>
    <property type="project" value="InterPro"/>
</dbReference>
<dbReference type="EMBL" id="CP060139">
    <property type="protein sequence ID" value="QNR23142.1"/>
    <property type="molecule type" value="Genomic_DNA"/>
</dbReference>
<proteinExistence type="predicted"/>
<keyword evidence="9 13" id="KW-0482">Metalloprotease</keyword>
<sequence>MKDLKTINTELRKKSLIAAFGLGLFFLSYLLLILFALGLAIGLTYVGVQLVIAFPRFITLLLAIAMIIVGPMIIAYLFKFLGKKAEDHKGVEIQVTEKDQPELFKLLKELTIKVNTSMPRKVFLVPEINAGVYFDSSFWSLFWPGRKNLKIGMGLLHATNRTELEFILAHEFGHFSQGSMMLGSYTYQVNQILTVLLSPDETPPKPEEYDNLGLISIGQRFGKTIIYAMSEILKGLYKLVNLSHSSLSRQMEFHADAVAASIYGPKPLKHSFNRTEFMENCFSLMGNFYNRYPGNQYSPKNLYRDLEIVKKVLCEEYAIPEHNGQPYIRPTEKFKPIKSQISFYENWNSHPEHEERIASLEALFGKQEFPKPNPETAFKILLNPTKLEEELSLEILKADAEEQSPLKDSLNAEEFEKAFKDLWKQQVYHPVFNHYYDQWNPEPFDLDLAAKTEINIEAESLFQIEIVNSIHDCLSISEDLNILAHISAKGIDVKRFRYKDRQYKRLECGKLSMELQKEQGDLVHKIAKNDQRIYSYCLEREKQLNKEPRLQEMYQNWFKFLKPQEQDQDQPLAARIMAKMAFIEQVTPYETIEKNFKNLIPLEQEFRKELAKQLENKRLCQTLGEEILESLRAYLTAKAEYFKGEKYLDDNLQLFIKALQYSLHIILPELFQNCKVDVLEYQASLLPHELCLEAEKKQKEPIPIED</sequence>
<keyword evidence="14" id="KW-1185">Reference proteome</keyword>
<keyword evidence="7" id="KW-0862">Zinc</keyword>
<evidence type="ECO:0000256" key="4">
    <source>
        <dbReference type="ARBA" id="ARBA00022692"/>
    </source>
</evidence>
<evidence type="ECO:0000313" key="13">
    <source>
        <dbReference type="EMBL" id="QNR23142.1"/>
    </source>
</evidence>
<feature type="transmembrane region" description="Helical" evidence="11">
    <location>
        <begin position="57"/>
        <end position="78"/>
    </location>
</feature>
<keyword evidence="8 11" id="KW-1133">Transmembrane helix</keyword>
<protein>
    <submittedName>
        <fullName evidence="13">M48 family metalloprotease</fullName>
    </submittedName>
</protein>
<dbReference type="InterPro" id="IPR001915">
    <property type="entry name" value="Peptidase_M48"/>
</dbReference>
<comment type="cofactor">
    <cofactor evidence="1">
        <name>Zn(2+)</name>
        <dbReference type="ChEBI" id="CHEBI:29105"/>
    </cofactor>
</comment>